<reference evidence="2 3" key="1">
    <citation type="submission" date="2014-04" db="EMBL/GenBank/DDBJ databases">
        <authorList>
            <consortium name="DOE Joint Genome Institute"/>
            <person name="Kuo A."/>
            <person name="Ruytinx J."/>
            <person name="Rineau F."/>
            <person name="Colpaert J."/>
            <person name="Kohler A."/>
            <person name="Nagy L.G."/>
            <person name="Floudas D."/>
            <person name="Copeland A."/>
            <person name="Barry K.W."/>
            <person name="Cichocki N."/>
            <person name="Veneault-Fourrey C."/>
            <person name="LaButti K."/>
            <person name="Lindquist E.A."/>
            <person name="Lipzen A."/>
            <person name="Lundell T."/>
            <person name="Morin E."/>
            <person name="Murat C."/>
            <person name="Sun H."/>
            <person name="Tunlid A."/>
            <person name="Henrissat B."/>
            <person name="Grigoriev I.V."/>
            <person name="Hibbett D.S."/>
            <person name="Martin F."/>
            <person name="Nordberg H.P."/>
            <person name="Cantor M.N."/>
            <person name="Hua S.X."/>
        </authorList>
    </citation>
    <scope>NUCLEOTIDE SEQUENCE [LARGE SCALE GENOMIC DNA]</scope>
    <source>
        <strain evidence="2 3">UH-Slu-Lm8-n1</strain>
    </source>
</reference>
<feature type="region of interest" description="Disordered" evidence="1">
    <location>
        <begin position="1"/>
        <end position="38"/>
    </location>
</feature>
<proteinExistence type="predicted"/>
<feature type="region of interest" description="Disordered" evidence="1">
    <location>
        <begin position="205"/>
        <end position="232"/>
    </location>
</feature>
<accession>A0A0D0AF97</accession>
<dbReference type="InParanoid" id="A0A0D0AF97"/>
<sequence length="558" mass="60705">MTGRCASQRKVKATNIPKPARGSGLNPSGLPVADQLHLPAEQPRMSAFNFDPYGQSGLGWSGYDNVQEQVSLFFGDAQPEGPSSFGDSPAQGPSLYDNPPGPSLYDNPPGPSLYDNLPGPSSFNNLQGLSSSSFNNLQGPSSFDNLTGLSFYNNPQGSSSFDDNAQGPSSFNDNAQGPSSFSNQQGPLFYNNSQGALLYDKRPYYEDTRDNSTSPGPSHHQQGLAPVPRWVEGAPGHGVGIVNRGWGLNPPASDLSMIRQGEIPANEVVHTSGPARTTTTHAARRNTPPTPYLQPRMSVAEAQPIPVAEQPSDPENKTSTLPPPQGTIRLTMEVIKQTMKSTKKLVTRIVFSKHAMSCSKKRKRRLIDNVIQESVPNLFGPDALFEDFITSAHRRTIGNTLSAKRGKLIDFACEGVNIFINGADPLVFMHDFYFDKNNNLIVRARFQSCFVMSNVIHFIWYWGQAAYLGLTPRKTLKHVLAVASAATYCSLYEQGKDELDVDPFGGPTHEAKFNNIIRAMNNLTPVELAEFESYLDYILATGPSQGQEGGNSSIQGSD</sequence>
<gene>
    <name evidence="2" type="ORF">CY34DRAFT_18745</name>
</gene>
<organism evidence="2 3">
    <name type="scientific">Suillus luteus UH-Slu-Lm8-n1</name>
    <dbReference type="NCBI Taxonomy" id="930992"/>
    <lineage>
        <taxon>Eukaryota</taxon>
        <taxon>Fungi</taxon>
        <taxon>Dikarya</taxon>
        <taxon>Basidiomycota</taxon>
        <taxon>Agaricomycotina</taxon>
        <taxon>Agaricomycetes</taxon>
        <taxon>Agaricomycetidae</taxon>
        <taxon>Boletales</taxon>
        <taxon>Suillineae</taxon>
        <taxon>Suillaceae</taxon>
        <taxon>Suillus</taxon>
    </lineage>
</organism>
<dbReference type="OrthoDB" id="2679012at2759"/>
<reference evidence="3" key="2">
    <citation type="submission" date="2015-01" db="EMBL/GenBank/DDBJ databases">
        <title>Evolutionary Origins and Diversification of the Mycorrhizal Mutualists.</title>
        <authorList>
            <consortium name="DOE Joint Genome Institute"/>
            <consortium name="Mycorrhizal Genomics Consortium"/>
            <person name="Kohler A."/>
            <person name="Kuo A."/>
            <person name="Nagy L.G."/>
            <person name="Floudas D."/>
            <person name="Copeland A."/>
            <person name="Barry K.W."/>
            <person name="Cichocki N."/>
            <person name="Veneault-Fourrey C."/>
            <person name="LaButti K."/>
            <person name="Lindquist E.A."/>
            <person name="Lipzen A."/>
            <person name="Lundell T."/>
            <person name="Morin E."/>
            <person name="Murat C."/>
            <person name="Riley R."/>
            <person name="Ohm R."/>
            <person name="Sun H."/>
            <person name="Tunlid A."/>
            <person name="Henrissat B."/>
            <person name="Grigoriev I.V."/>
            <person name="Hibbett D.S."/>
            <person name="Martin F."/>
        </authorList>
    </citation>
    <scope>NUCLEOTIDE SEQUENCE [LARGE SCALE GENOMIC DNA]</scope>
    <source>
        <strain evidence="3">UH-Slu-Lm8-n1</strain>
    </source>
</reference>
<dbReference type="Proteomes" id="UP000054485">
    <property type="component" value="Unassembled WGS sequence"/>
</dbReference>
<feature type="compositionally biased region" description="Polar residues" evidence="1">
    <location>
        <begin position="211"/>
        <end position="221"/>
    </location>
</feature>
<evidence type="ECO:0000256" key="1">
    <source>
        <dbReference type="SAM" id="MobiDB-lite"/>
    </source>
</evidence>
<evidence type="ECO:0000313" key="2">
    <source>
        <dbReference type="EMBL" id="KIK32877.1"/>
    </source>
</evidence>
<dbReference type="EMBL" id="KN836088">
    <property type="protein sequence ID" value="KIK32877.1"/>
    <property type="molecule type" value="Genomic_DNA"/>
</dbReference>
<name>A0A0D0AF97_9AGAM</name>
<protein>
    <submittedName>
        <fullName evidence="2">Uncharacterized protein</fullName>
    </submittedName>
</protein>
<dbReference type="AlphaFoldDB" id="A0A0D0AF97"/>
<feature type="compositionally biased region" description="Low complexity" evidence="1">
    <location>
        <begin position="274"/>
        <end position="287"/>
    </location>
</feature>
<feature type="region of interest" description="Disordered" evidence="1">
    <location>
        <begin position="75"/>
        <end position="125"/>
    </location>
</feature>
<feature type="region of interest" description="Disordered" evidence="1">
    <location>
        <begin position="148"/>
        <end position="191"/>
    </location>
</feature>
<dbReference type="HOGENOM" id="CLU_488498_0_0_1"/>
<evidence type="ECO:0000313" key="3">
    <source>
        <dbReference type="Proteomes" id="UP000054485"/>
    </source>
</evidence>
<keyword evidence="3" id="KW-1185">Reference proteome</keyword>
<feature type="region of interest" description="Disordered" evidence="1">
    <location>
        <begin position="272"/>
        <end position="297"/>
    </location>
</feature>